<evidence type="ECO:0000256" key="1">
    <source>
        <dbReference type="ARBA" id="ARBA00003145"/>
    </source>
</evidence>
<gene>
    <name evidence="7" type="ORF">HNQ96_001744</name>
</gene>
<dbReference type="RefSeq" id="WP_184768338.1">
    <property type="nucleotide sequence ID" value="NZ_JACHGI010000002.1"/>
</dbReference>
<dbReference type="SUPFAM" id="SSF56024">
    <property type="entry name" value="Phospholipase D/nuclease"/>
    <property type="match status" value="2"/>
</dbReference>
<evidence type="ECO:0000256" key="5">
    <source>
        <dbReference type="ARBA" id="ARBA00029594"/>
    </source>
</evidence>
<accession>A0A8E1WBY4</accession>
<dbReference type="PANTHER" id="PTHR21248">
    <property type="entry name" value="CARDIOLIPIN SYNTHASE"/>
    <property type="match status" value="1"/>
</dbReference>
<proteinExistence type="predicted"/>
<dbReference type="GO" id="GO:0005576">
    <property type="term" value="C:extracellular region"/>
    <property type="evidence" value="ECO:0007669"/>
    <property type="project" value="UniProtKB-SubCell"/>
</dbReference>
<sequence length="515" mass="55519">MRLIKAVLALLLVAAAAVVVARLLFPLPSIKNRPAETALPGVTDSALARMVAQGSAENPGKSGVLPIAAGHDAIASRLFLAGIAQRSIDVQYYIWHDDTSGRLLLRALYEASKRGVRVRLLLDDNGIPGLDPTVAALDAQPNFDIRLFNPSMIRSPKLLGYSFDFFRMNRRMHNKSLIVDGVAAIVGGRNIGDEYFKVGDGTFYLDLDVLGAGAVVEDTSKAFDLYWNSGSVFASDQIVDPSAGTLAAFLEGTDEASKRPAAADFVRPDAPAYNKLRGGGLNLEWVDVKLVVDDPIKGEGKASKDQLMISRLAEVVGPVRQGLDLVSAYFVPGKAGVDYFSGLVKGGAKVRILTNALETTDVAMVHAGYSKYRREMLEDGIELFELRPVGEAAKGERELSLTGSSSASLHAKTFAADGDRVFIGSFNFDPRSALLNCEMGFLIGSPTMARAMSQGFDTKVAAGSYRVSLRPDGDMQWAEDEPGKPVITFDDEPNASVVKRLMVTVFGWLPIEWLL</sequence>
<evidence type="ECO:0000256" key="4">
    <source>
        <dbReference type="ARBA" id="ARBA00022525"/>
    </source>
</evidence>
<keyword evidence="7" id="KW-0808">Transferase</keyword>
<feature type="domain" description="PLD phosphodiesterase" evidence="6">
    <location>
        <begin position="168"/>
        <end position="195"/>
    </location>
</feature>
<comment type="subcellular location">
    <subcellularLocation>
        <location evidence="2">Secreted</location>
    </subcellularLocation>
</comment>
<dbReference type="Gene3D" id="3.30.870.10">
    <property type="entry name" value="Endonuclease Chain A"/>
    <property type="match status" value="2"/>
</dbReference>
<reference evidence="7 8" key="1">
    <citation type="submission" date="2020-08" db="EMBL/GenBank/DDBJ databases">
        <title>Genomic Encyclopedia of Type Strains, Phase IV (KMG-IV): sequencing the most valuable type-strain genomes for metagenomic binning, comparative biology and taxonomic classification.</title>
        <authorList>
            <person name="Goeker M."/>
        </authorList>
    </citation>
    <scope>NUCLEOTIDE SEQUENCE [LARGE SCALE GENOMIC DNA]</scope>
    <source>
        <strain evidence="7 8">DSM 17454</strain>
    </source>
</reference>
<evidence type="ECO:0000313" key="8">
    <source>
        <dbReference type="Proteomes" id="UP000532373"/>
    </source>
</evidence>
<comment type="function">
    <text evidence="1">Could be a virulence factor.</text>
</comment>
<dbReference type="EMBL" id="JACHGI010000002">
    <property type="protein sequence ID" value="MBB6465886.1"/>
    <property type="molecule type" value="Genomic_DNA"/>
</dbReference>
<dbReference type="AlphaFoldDB" id="A0A8E1WBY4"/>
<dbReference type="Proteomes" id="UP000532373">
    <property type="component" value="Unassembled WGS sequence"/>
</dbReference>
<dbReference type="InterPro" id="IPR025202">
    <property type="entry name" value="PLD-like_dom"/>
</dbReference>
<dbReference type="CDD" id="cd09113">
    <property type="entry name" value="PLDc_ymdC_like_2"/>
    <property type="match status" value="1"/>
</dbReference>
<dbReference type="InterPro" id="IPR001736">
    <property type="entry name" value="PLipase_D/transphosphatidylase"/>
</dbReference>
<dbReference type="GO" id="GO:0032049">
    <property type="term" value="P:cardiolipin biosynthetic process"/>
    <property type="evidence" value="ECO:0007669"/>
    <property type="project" value="UniProtKB-ARBA"/>
</dbReference>
<dbReference type="PROSITE" id="PS50035">
    <property type="entry name" value="PLD"/>
    <property type="match status" value="2"/>
</dbReference>
<dbReference type="CDD" id="cd09111">
    <property type="entry name" value="PLDc_ymdC_like_1"/>
    <property type="match status" value="1"/>
</dbReference>
<dbReference type="PANTHER" id="PTHR21248:SF12">
    <property type="entry name" value="CARDIOLIPIN SYNTHASE C"/>
    <property type="match status" value="1"/>
</dbReference>
<dbReference type="Pfam" id="PF13091">
    <property type="entry name" value="PLDc_2"/>
    <property type="match status" value="2"/>
</dbReference>
<evidence type="ECO:0000313" key="7">
    <source>
        <dbReference type="EMBL" id="MBB6465886.1"/>
    </source>
</evidence>
<name>A0A8E1WBY4_9HYPH</name>
<evidence type="ECO:0000256" key="3">
    <source>
        <dbReference type="ARBA" id="ARBA00018392"/>
    </source>
</evidence>
<dbReference type="SMART" id="SM00155">
    <property type="entry name" value="PLDc"/>
    <property type="match status" value="2"/>
</dbReference>
<comment type="caution">
    <text evidence="7">The sequence shown here is derived from an EMBL/GenBank/DDBJ whole genome shotgun (WGS) entry which is preliminary data.</text>
</comment>
<protein>
    <recommendedName>
        <fullName evidence="3">Phospholipase D</fullName>
    </recommendedName>
    <alternativeName>
        <fullName evidence="5">Choline phosphatase</fullName>
    </alternativeName>
</protein>
<keyword evidence="4" id="KW-0964">Secreted</keyword>
<feature type="domain" description="PLD phosphodiesterase" evidence="6">
    <location>
        <begin position="405"/>
        <end position="432"/>
    </location>
</feature>
<dbReference type="GO" id="GO:0030572">
    <property type="term" value="F:phosphatidyltransferase activity"/>
    <property type="evidence" value="ECO:0007669"/>
    <property type="project" value="UniProtKB-ARBA"/>
</dbReference>
<evidence type="ECO:0000256" key="2">
    <source>
        <dbReference type="ARBA" id="ARBA00004613"/>
    </source>
</evidence>
<organism evidence="7 8">
    <name type="scientific">Aminobacter carboxidus</name>
    <dbReference type="NCBI Taxonomy" id="376165"/>
    <lineage>
        <taxon>Bacteria</taxon>
        <taxon>Pseudomonadati</taxon>
        <taxon>Pseudomonadota</taxon>
        <taxon>Alphaproteobacteria</taxon>
        <taxon>Hyphomicrobiales</taxon>
        <taxon>Phyllobacteriaceae</taxon>
        <taxon>Aminobacter</taxon>
    </lineage>
</organism>
<evidence type="ECO:0000259" key="6">
    <source>
        <dbReference type="PROSITE" id="PS50035"/>
    </source>
</evidence>